<feature type="region of interest" description="Disordered" evidence="6">
    <location>
        <begin position="258"/>
        <end position="286"/>
    </location>
</feature>
<evidence type="ECO:0000256" key="4">
    <source>
        <dbReference type="PROSITE-ProRule" id="PRU00108"/>
    </source>
</evidence>
<dbReference type="AlphaFoldDB" id="A0A1G4JTX6"/>
<feature type="domain" description="Homeobox" evidence="7">
    <location>
        <begin position="201"/>
        <end position="261"/>
    </location>
</feature>
<proteinExistence type="predicted"/>
<feature type="DNA-binding region" description="Homeobox" evidence="4">
    <location>
        <begin position="203"/>
        <end position="262"/>
    </location>
</feature>
<dbReference type="CDD" id="cd00086">
    <property type="entry name" value="homeodomain"/>
    <property type="match status" value="1"/>
</dbReference>
<dbReference type="InterPro" id="IPR009057">
    <property type="entry name" value="Homeodomain-like_sf"/>
</dbReference>
<comment type="subcellular location">
    <subcellularLocation>
        <location evidence="4 5">Nucleus</location>
    </subcellularLocation>
</comment>
<dbReference type="PROSITE" id="PS50071">
    <property type="entry name" value="HOMEOBOX_2"/>
    <property type="match status" value="1"/>
</dbReference>
<evidence type="ECO:0000256" key="5">
    <source>
        <dbReference type="RuleBase" id="RU000682"/>
    </source>
</evidence>
<dbReference type="SUPFAM" id="SSF46689">
    <property type="entry name" value="Homeodomain-like"/>
    <property type="match status" value="1"/>
</dbReference>
<feature type="compositionally biased region" description="Polar residues" evidence="6">
    <location>
        <begin position="377"/>
        <end position="391"/>
    </location>
</feature>
<evidence type="ECO:0000256" key="1">
    <source>
        <dbReference type="ARBA" id="ARBA00023125"/>
    </source>
</evidence>
<dbReference type="GO" id="GO:0005634">
    <property type="term" value="C:nucleus"/>
    <property type="evidence" value="ECO:0007669"/>
    <property type="project" value="UniProtKB-SubCell"/>
</dbReference>
<keyword evidence="9" id="KW-1185">Reference proteome</keyword>
<dbReference type="PANTHER" id="PTHR24324:SF9">
    <property type="entry name" value="HOMEOBOX DOMAIN-CONTAINING PROTEIN"/>
    <property type="match status" value="1"/>
</dbReference>
<evidence type="ECO:0000256" key="6">
    <source>
        <dbReference type="SAM" id="MobiDB-lite"/>
    </source>
</evidence>
<dbReference type="GO" id="GO:0030154">
    <property type="term" value="P:cell differentiation"/>
    <property type="evidence" value="ECO:0007669"/>
    <property type="project" value="TreeGrafter"/>
</dbReference>
<dbReference type="PANTHER" id="PTHR24324">
    <property type="entry name" value="HOMEOBOX PROTEIN HHEX"/>
    <property type="match status" value="1"/>
</dbReference>
<keyword evidence="2 4" id="KW-0371">Homeobox</keyword>
<evidence type="ECO:0000256" key="2">
    <source>
        <dbReference type="ARBA" id="ARBA00023155"/>
    </source>
</evidence>
<dbReference type="OrthoDB" id="6159439at2759"/>
<keyword evidence="1 4" id="KW-0238">DNA-binding</keyword>
<keyword evidence="3 4" id="KW-0539">Nucleus</keyword>
<dbReference type="Proteomes" id="UP000190274">
    <property type="component" value="Chromosome G"/>
</dbReference>
<evidence type="ECO:0000313" key="9">
    <source>
        <dbReference type="Proteomes" id="UP000190274"/>
    </source>
</evidence>
<evidence type="ECO:0000313" key="8">
    <source>
        <dbReference type="EMBL" id="SCU94375.1"/>
    </source>
</evidence>
<sequence length="415" mass="46271">MVNQNRLPATWAITTKGRWTLSSFKAALLSESRMLPRINVLLQEHRPLQQRSHSEPYSPFLGTTTSRCQSFRTNAEGIIKLPPLQLSSTTGSFSTHDGTSLPQAVRAPLESSAVMSTPRSALKRNRSCDAVLENSPTLHLYKHVQTGTELSAAKKVHHPQRVLTPISAVKTPSADSKKAFAFISHSQDTFPTKEPAIDNAPLARRKRRRTSKHELNILQSEFEKCPTPNKQKRVMLAEMCSMSEKAIQIWFQNKRQSVKKQQKNHNDIHCEPDKDDEDLTSNSVPPATSHFLTPAAMKLQVENQSHLNTPMSTTLDTISSTPGTMISTTSPTHSKLQTATHQQMSRGQALTFRLKTDNKTLTPIKTSPNNRVNKLINGISTPRTSADVSPTRQRKGFQKPDRAPLGRLDINTINN</sequence>
<accession>A0A1G4JTX6</accession>
<feature type="region of interest" description="Disordered" evidence="6">
    <location>
        <begin position="377"/>
        <end position="415"/>
    </location>
</feature>
<gene>
    <name evidence="8" type="ORF">LADA_0G08174G</name>
</gene>
<dbReference type="SMART" id="SM00389">
    <property type="entry name" value="HOX"/>
    <property type="match status" value="1"/>
</dbReference>
<dbReference type="InterPro" id="IPR001356">
    <property type="entry name" value="HD"/>
</dbReference>
<dbReference type="Pfam" id="PF00046">
    <property type="entry name" value="Homeodomain"/>
    <property type="match status" value="1"/>
</dbReference>
<protein>
    <submittedName>
        <fullName evidence="8">LADA_0G08174g1_1</fullName>
    </submittedName>
</protein>
<evidence type="ECO:0000259" key="7">
    <source>
        <dbReference type="PROSITE" id="PS50071"/>
    </source>
</evidence>
<dbReference type="InterPro" id="IPR051000">
    <property type="entry name" value="Homeobox_DNA-bind_prot"/>
</dbReference>
<dbReference type="GO" id="GO:0000978">
    <property type="term" value="F:RNA polymerase II cis-regulatory region sequence-specific DNA binding"/>
    <property type="evidence" value="ECO:0007669"/>
    <property type="project" value="TreeGrafter"/>
</dbReference>
<dbReference type="PROSITE" id="PS00027">
    <property type="entry name" value="HOMEOBOX_1"/>
    <property type="match status" value="1"/>
</dbReference>
<dbReference type="EMBL" id="LT598457">
    <property type="protein sequence ID" value="SCU94375.1"/>
    <property type="molecule type" value="Genomic_DNA"/>
</dbReference>
<organism evidence="8 9">
    <name type="scientific">Lachancea dasiensis</name>
    <dbReference type="NCBI Taxonomy" id="1072105"/>
    <lineage>
        <taxon>Eukaryota</taxon>
        <taxon>Fungi</taxon>
        <taxon>Dikarya</taxon>
        <taxon>Ascomycota</taxon>
        <taxon>Saccharomycotina</taxon>
        <taxon>Saccharomycetes</taxon>
        <taxon>Saccharomycetales</taxon>
        <taxon>Saccharomycetaceae</taxon>
        <taxon>Lachancea</taxon>
    </lineage>
</organism>
<dbReference type="InterPro" id="IPR017970">
    <property type="entry name" value="Homeobox_CS"/>
</dbReference>
<dbReference type="Gene3D" id="1.10.10.60">
    <property type="entry name" value="Homeodomain-like"/>
    <property type="match status" value="1"/>
</dbReference>
<name>A0A1G4JTX6_9SACH</name>
<reference evidence="9" key="1">
    <citation type="submission" date="2016-03" db="EMBL/GenBank/DDBJ databases">
        <authorList>
            <person name="Devillers H."/>
        </authorList>
    </citation>
    <scope>NUCLEOTIDE SEQUENCE [LARGE SCALE GENOMIC DNA]</scope>
</reference>
<dbReference type="STRING" id="1266660.A0A1G4JTX6"/>
<evidence type="ECO:0000256" key="3">
    <source>
        <dbReference type="ARBA" id="ARBA00023242"/>
    </source>
</evidence>
<dbReference type="GO" id="GO:0000981">
    <property type="term" value="F:DNA-binding transcription factor activity, RNA polymerase II-specific"/>
    <property type="evidence" value="ECO:0007669"/>
    <property type="project" value="InterPro"/>
</dbReference>